<dbReference type="EMBL" id="JALLPB020000318">
    <property type="protein sequence ID" value="KAL3810568.1"/>
    <property type="molecule type" value="Genomic_DNA"/>
</dbReference>
<comment type="cofactor">
    <cofactor evidence="2">
        <name>Mg(2+)</name>
        <dbReference type="ChEBI" id="CHEBI:18420"/>
    </cofactor>
</comment>
<evidence type="ECO:0000256" key="1">
    <source>
        <dbReference type="ARBA" id="ARBA00000642"/>
    </source>
</evidence>
<evidence type="ECO:0000256" key="3">
    <source>
        <dbReference type="ARBA" id="ARBA00008982"/>
    </source>
</evidence>
<feature type="compositionally biased region" description="Low complexity" evidence="14">
    <location>
        <begin position="22"/>
        <end position="42"/>
    </location>
</feature>
<dbReference type="SUPFAM" id="SSF53748">
    <property type="entry name" value="Phosphoglycerate kinase"/>
    <property type="match status" value="1"/>
</dbReference>
<dbReference type="PANTHER" id="PTHR11406">
    <property type="entry name" value="PHOSPHOGLYCERATE KINASE"/>
    <property type="match status" value="1"/>
</dbReference>
<dbReference type="InterPro" id="IPR015824">
    <property type="entry name" value="Phosphoglycerate_kinase_N"/>
</dbReference>
<evidence type="ECO:0000256" key="6">
    <source>
        <dbReference type="ARBA" id="ARBA00016471"/>
    </source>
</evidence>
<dbReference type="InterPro" id="IPR015911">
    <property type="entry name" value="Phosphoglycerate_kinase_CS"/>
</dbReference>
<evidence type="ECO:0000256" key="10">
    <source>
        <dbReference type="ARBA" id="ARBA00022840"/>
    </source>
</evidence>
<evidence type="ECO:0000256" key="9">
    <source>
        <dbReference type="ARBA" id="ARBA00022777"/>
    </source>
</evidence>
<dbReference type="GO" id="GO:0004618">
    <property type="term" value="F:phosphoglycerate kinase activity"/>
    <property type="evidence" value="ECO:0007669"/>
    <property type="project" value="UniProtKB-EC"/>
</dbReference>
<dbReference type="InterPro" id="IPR036043">
    <property type="entry name" value="Phosphoglycerate_kinase_sf"/>
</dbReference>
<dbReference type="CDD" id="cd00318">
    <property type="entry name" value="Phosphoglycerate_kinase"/>
    <property type="match status" value="1"/>
</dbReference>
<evidence type="ECO:0000256" key="7">
    <source>
        <dbReference type="ARBA" id="ARBA00022679"/>
    </source>
</evidence>
<dbReference type="AlphaFoldDB" id="A0ABD3RCP8"/>
<evidence type="ECO:0000256" key="12">
    <source>
        <dbReference type="RuleBase" id="RU000532"/>
    </source>
</evidence>
<comment type="subunit">
    <text evidence="4 13">Monomer.</text>
</comment>
<evidence type="ECO:0000256" key="4">
    <source>
        <dbReference type="ARBA" id="ARBA00011245"/>
    </source>
</evidence>
<name>A0ABD3RCP8_9STRA</name>
<sequence length="487" mass="51256">MLLARSLLRRAAGRSTIVHARTATAATKMPTTTTTTTTTTTASPPPLPRSCGRGHHFSLLPPLPLPPAPSSRHFHASAPSPDKLNLEGLAERVDLSGKNVLVRVDLNVPLSKDDDVTVTDDTRLRAIVPTTRFLLDHGANVILCSHFGRPKGEVIETGKNGRLNPVVGPLSKLLGVDVIKVDDCIGRDVEAVASTLSGGQVMLLENTRFHKGETKNDPALAEGLGRLADYFVMDAFGTAHRAHSSTAGVNGHVKLSAAGFLLDKELKYLKGAVDDPIRPLCAIIGGAKVSTKLPVIESLIEKCDVILLGGGMIFTFYKALGYDIGKSMVEDEYVELASKLMKVAEEKGVKLILPPDVVLADKFAVDANTAVAKCNEISGDWMGLDVGPDTLELFEREISNCNTIVFNGPMGVFEMEPFAIGTNTVAKLMADATDRGATTIVGGGDSVAAINMAGLGSKVSHISTGGGASLELLEGKVLPGVAALSEA</sequence>
<dbReference type="GO" id="GO:0005524">
    <property type="term" value="F:ATP binding"/>
    <property type="evidence" value="ECO:0007669"/>
    <property type="project" value="UniProtKB-KW"/>
</dbReference>
<comment type="catalytic activity">
    <reaction evidence="1 12">
        <text>(2R)-3-phosphoglycerate + ATP = (2R)-3-phospho-glyceroyl phosphate + ADP</text>
        <dbReference type="Rhea" id="RHEA:14801"/>
        <dbReference type="ChEBI" id="CHEBI:30616"/>
        <dbReference type="ChEBI" id="CHEBI:57604"/>
        <dbReference type="ChEBI" id="CHEBI:58272"/>
        <dbReference type="ChEBI" id="CHEBI:456216"/>
        <dbReference type="EC" id="2.7.2.3"/>
    </reaction>
</comment>
<dbReference type="Gene3D" id="3.40.50.1260">
    <property type="entry name" value="Phosphoglycerate kinase, N-terminal domain"/>
    <property type="match status" value="2"/>
</dbReference>
<reference evidence="15 16" key="1">
    <citation type="submission" date="2024-10" db="EMBL/GenBank/DDBJ databases">
        <title>Updated reference genomes for cyclostephanoid diatoms.</title>
        <authorList>
            <person name="Roberts W.R."/>
            <person name="Alverson A.J."/>
        </authorList>
    </citation>
    <scope>NUCLEOTIDE SEQUENCE [LARGE SCALE GENOMIC DNA]</scope>
    <source>
        <strain evidence="15 16">AJA228-03</strain>
    </source>
</reference>
<keyword evidence="10" id="KW-0067">ATP-binding</keyword>
<keyword evidence="16" id="KW-1185">Reference proteome</keyword>
<keyword evidence="8" id="KW-0547">Nucleotide-binding</keyword>
<comment type="pathway">
    <text evidence="12">Carbohydrate degradation; glycolysis; pyruvate from D-glyceraldehyde 3-phosphate: step 2/5.</text>
</comment>
<evidence type="ECO:0000256" key="11">
    <source>
        <dbReference type="ARBA" id="ARBA00022842"/>
    </source>
</evidence>
<gene>
    <name evidence="15" type="ORF">ACHAXA_001181</name>
</gene>
<dbReference type="InterPro" id="IPR001576">
    <property type="entry name" value="Phosphoglycerate_kinase"/>
</dbReference>
<keyword evidence="7 12" id="KW-0808">Transferase</keyword>
<evidence type="ECO:0000256" key="8">
    <source>
        <dbReference type="ARBA" id="ARBA00022741"/>
    </source>
</evidence>
<accession>A0ABD3RCP8</accession>
<evidence type="ECO:0000256" key="13">
    <source>
        <dbReference type="RuleBase" id="RU000696"/>
    </source>
</evidence>
<evidence type="ECO:0000313" key="16">
    <source>
        <dbReference type="Proteomes" id="UP001530377"/>
    </source>
</evidence>
<dbReference type="HAMAP" id="MF_00145">
    <property type="entry name" value="Phosphoglyc_kinase"/>
    <property type="match status" value="1"/>
</dbReference>
<evidence type="ECO:0000313" key="15">
    <source>
        <dbReference type="EMBL" id="KAL3810568.1"/>
    </source>
</evidence>
<dbReference type="GO" id="GO:0005829">
    <property type="term" value="C:cytosol"/>
    <property type="evidence" value="ECO:0007669"/>
    <property type="project" value="UniProtKB-ARBA"/>
</dbReference>
<keyword evidence="9 12" id="KW-0418">Kinase</keyword>
<dbReference type="FunFam" id="3.40.50.1260:FF:000006">
    <property type="entry name" value="Phosphoglycerate kinase"/>
    <property type="match status" value="1"/>
</dbReference>
<dbReference type="PRINTS" id="PR00477">
    <property type="entry name" value="PHGLYCKINASE"/>
</dbReference>
<organism evidence="15 16">
    <name type="scientific">Cyclostephanos tholiformis</name>
    <dbReference type="NCBI Taxonomy" id="382380"/>
    <lineage>
        <taxon>Eukaryota</taxon>
        <taxon>Sar</taxon>
        <taxon>Stramenopiles</taxon>
        <taxon>Ochrophyta</taxon>
        <taxon>Bacillariophyta</taxon>
        <taxon>Coscinodiscophyceae</taxon>
        <taxon>Thalassiosirophycidae</taxon>
        <taxon>Stephanodiscales</taxon>
        <taxon>Stephanodiscaceae</taxon>
        <taxon>Cyclostephanos</taxon>
    </lineage>
</organism>
<protein>
    <recommendedName>
        <fullName evidence="6 12">Phosphoglycerate kinase</fullName>
        <ecNumber evidence="5 12">2.7.2.3</ecNumber>
    </recommendedName>
</protein>
<feature type="region of interest" description="Disordered" evidence="14">
    <location>
        <begin position="20"/>
        <end position="79"/>
    </location>
</feature>
<comment type="caution">
    <text evidence="15">The sequence shown here is derived from an EMBL/GenBank/DDBJ whole genome shotgun (WGS) entry which is preliminary data.</text>
</comment>
<dbReference type="FunFam" id="3.40.50.1260:FF:000003">
    <property type="entry name" value="Phosphoglycerate kinase"/>
    <property type="match status" value="1"/>
</dbReference>
<evidence type="ECO:0000256" key="2">
    <source>
        <dbReference type="ARBA" id="ARBA00001946"/>
    </source>
</evidence>
<evidence type="ECO:0000256" key="14">
    <source>
        <dbReference type="SAM" id="MobiDB-lite"/>
    </source>
</evidence>
<evidence type="ECO:0000256" key="5">
    <source>
        <dbReference type="ARBA" id="ARBA00013061"/>
    </source>
</evidence>
<keyword evidence="11" id="KW-0460">Magnesium</keyword>
<dbReference type="Proteomes" id="UP001530377">
    <property type="component" value="Unassembled WGS sequence"/>
</dbReference>
<comment type="similarity">
    <text evidence="3 12">Belongs to the phosphoglycerate kinase family.</text>
</comment>
<dbReference type="Pfam" id="PF00162">
    <property type="entry name" value="PGK"/>
    <property type="match status" value="1"/>
</dbReference>
<proteinExistence type="inferred from homology"/>
<dbReference type="PANTHER" id="PTHR11406:SF23">
    <property type="entry name" value="PHOSPHOGLYCERATE KINASE 1, CHLOROPLASTIC-RELATED"/>
    <property type="match status" value="1"/>
</dbReference>
<dbReference type="EC" id="2.7.2.3" evidence="5 12"/>
<dbReference type="PROSITE" id="PS00111">
    <property type="entry name" value="PGLYCERATE_KINASE"/>
    <property type="match status" value="1"/>
</dbReference>